<evidence type="ECO:0000313" key="7">
    <source>
        <dbReference type="Proteomes" id="UP000460715"/>
    </source>
</evidence>
<dbReference type="InterPro" id="IPR011006">
    <property type="entry name" value="CheY-like_superfamily"/>
</dbReference>
<evidence type="ECO:0000256" key="4">
    <source>
        <dbReference type="PROSITE-ProRule" id="PRU00169"/>
    </source>
</evidence>
<dbReference type="AlphaFoldDB" id="A0A845BE38"/>
<dbReference type="Gene3D" id="3.40.50.2300">
    <property type="match status" value="1"/>
</dbReference>
<dbReference type="PROSITE" id="PS50110">
    <property type="entry name" value="RESPONSE_REGULATORY"/>
    <property type="match status" value="1"/>
</dbReference>
<comment type="caution">
    <text evidence="6">The sequence shown here is derived from an EMBL/GenBank/DDBJ whole genome shotgun (WGS) entry which is preliminary data.</text>
</comment>
<protein>
    <submittedName>
        <fullName evidence="6">Response regulator</fullName>
    </submittedName>
</protein>
<evidence type="ECO:0000256" key="2">
    <source>
        <dbReference type="ARBA" id="ARBA00023012"/>
    </source>
</evidence>
<dbReference type="OrthoDB" id="7060229at2"/>
<dbReference type="GO" id="GO:0032993">
    <property type="term" value="C:protein-DNA complex"/>
    <property type="evidence" value="ECO:0007669"/>
    <property type="project" value="TreeGrafter"/>
</dbReference>
<dbReference type="GO" id="GO:0006355">
    <property type="term" value="P:regulation of DNA-templated transcription"/>
    <property type="evidence" value="ECO:0007669"/>
    <property type="project" value="TreeGrafter"/>
</dbReference>
<keyword evidence="7" id="KW-1185">Reference proteome</keyword>
<evidence type="ECO:0000313" key="6">
    <source>
        <dbReference type="EMBL" id="MXP65018.1"/>
    </source>
</evidence>
<name>A0A845BE38_9PROT</name>
<keyword evidence="2" id="KW-0902">Two-component regulatory system</keyword>
<dbReference type="PANTHER" id="PTHR48111:SF40">
    <property type="entry name" value="PHOSPHATE REGULON TRANSCRIPTIONAL REGULATORY PROTEIN PHOB"/>
    <property type="match status" value="1"/>
</dbReference>
<dbReference type="GO" id="GO:0005829">
    <property type="term" value="C:cytosol"/>
    <property type="evidence" value="ECO:0007669"/>
    <property type="project" value="TreeGrafter"/>
</dbReference>
<feature type="modified residue" description="4-aspartylphosphate" evidence="4">
    <location>
        <position position="52"/>
    </location>
</feature>
<keyword evidence="3" id="KW-0238">DNA-binding</keyword>
<dbReference type="Pfam" id="PF00072">
    <property type="entry name" value="Response_reg"/>
    <property type="match status" value="1"/>
</dbReference>
<dbReference type="GO" id="GO:0000156">
    <property type="term" value="F:phosphorelay response regulator activity"/>
    <property type="evidence" value="ECO:0007669"/>
    <property type="project" value="TreeGrafter"/>
</dbReference>
<reference evidence="6 7" key="1">
    <citation type="submission" date="2019-03" db="EMBL/GenBank/DDBJ databases">
        <title>Roseomonas sp. a novel Roseomonas species isolated from Sea whip Gorgonian.</title>
        <authorList>
            <person name="Li F."/>
            <person name="Pan X."/>
            <person name="Huang S."/>
            <person name="Li Z."/>
            <person name="Meng B."/>
        </authorList>
    </citation>
    <scope>NUCLEOTIDE SEQUENCE [LARGE SCALE GENOMIC DNA]</scope>
    <source>
        <strain evidence="6 7">M0104</strain>
    </source>
</reference>
<feature type="domain" description="Response regulatory" evidence="5">
    <location>
        <begin position="2"/>
        <end position="114"/>
    </location>
</feature>
<dbReference type="InterPro" id="IPR039420">
    <property type="entry name" value="WalR-like"/>
</dbReference>
<gene>
    <name evidence="6" type="ORF">E0493_16855</name>
</gene>
<dbReference type="RefSeq" id="WP_160938428.1">
    <property type="nucleotide sequence ID" value="NZ_SNVJ01000017.1"/>
</dbReference>
<evidence type="ECO:0000256" key="1">
    <source>
        <dbReference type="ARBA" id="ARBA00022553"/>
    </source>
</evidence>
<dbReference type="PANTHER" id="PTHR48111">
    <property type="entry name" value="REGULATOR OF RPOS"/>
    <property type="match status" value="1"/>
</dbReference>
<dbReference type="GO" id="GO:0000976">
    <property type="term" value="F:transcription cis-regulatory region binding"/>
    <property type="evidence" value="ECO:0007669"/>
    <property type="project" value="TreeGrafter"/>
</dbReference>
<sequence length="151" mass="15958">MKILIVEDEALIAALVVEHLEEAGHAIIGPAATAGEALDLCREDIPELAILDINLQDGSSGIEVARELFARWGLVAIFASGEVLAARQAQDVALGYLPKPYEMAALLQSVEAVEAMRAGSVPRQVPLGFEAFPHLQASWAGRLPAPAGRLA</sequence>
<accession>A0A845BE38</accession>
<evidence type="ECO:0000259" key="5">
    <source>
        <dbReference type="PROSITE" id="PS50110"/>
    </source>
</evidence>
<dbReference type="SMART" id="SM00448">
    <property type="entry name" value="REC"/>
    <property type="match status" value="1"/>
</dbReference>
<dbReference type="EMBL" id="SNVJ01000017">
    <property type="protein sequence ID" value="MXP65018.1"/>
    <property type="molecule type" value="Genomic_DNA"/>
</dbReference>
<dbReference type="SUPFAM" id="SSF52172">
    <property type="entry name" value="CheY-like"/>
    <property type="match status" value="1"/>
</dbReference>
<dbReference type="Proteomes" id="UP000460715">
    <property type="component" value="Unassembled WGS sequence"/>
</dbReference>
<dbReference type="InterPro" id="IPR001789">
    <property type="entry name" value="Sig_transdc_resp-reg_receiver"/>
</dbReference>
<evidence type="ECO:0000256" key="3">
    <source>
        <dbReference type="ARBA" id="ARBA00023125"/>
    </source>
</evidence>
<organism evidence="6 7">
    <name type="scientific">Teichococcus coralli</name>
    <dbReference type="NCBI Taxonomy" id="2545983"/>
    <lineage>
        <taxon>Bacteria</taxon>
        <taxon>Pseudomonadati</taxon>
        <taxon>Pseudomonadota</taxon>
        <taxon>Alphaproteobacteria</taxon>
        <taxon>Acetobacterales</taxon>
        <taxon>Roseomonadaceae</taxon>
        <taxon>Roseomonas</taxon>
    </lineage>
</organism>
<proteinExistence type="predicted"/>
<keyword evidence="1 4" id="KW-0597">Phosphoprotein</keyword>